<evidence type="ECO:0000259" key="4">
    <source>
        <dbReference type="Pfam" id="PF09372"/>
    </source>
</evidence>
<dbReference type="PROSITE" id="PS50297">
    <property type="entry name" value="ANK_REP_REGION"/>
    <property type="match status" value="2"/>
</dbReference>
<keyword evidence="2 3" id="KW-0040">ANK repeat</keyword>
<feature type="repeat" description="ANK" evidence="3">
    <location>
        <begin position="165"/>
        <end position="188"/>
    </location>
</feature>
<dbReference type="PANTHER" id="PTHR24198">
    <property type="entry name" value="ANKYRIN REPEAT AND PROTEIN KINASE DOMAIN-CONTAINING PROTEIN"/>
    <property type="match status" value="1"/>
</dbReference>
<protein>
    <submittedName>
        <fullName evidence="5">Ankyrin repeat containing protein</fullName>
    </submittedName>
</protein>
<dbReference type="SUPFAM" id="SSF48403">
    <property type="entry name" value="Ankyrin repeat"/>
    <property type="match status" value="1"/>
</dbReference>
<organism evidence="5">
    <name type="scientific">Apapanepox virus</name>
    <dbReference type="NCBI Taxonomy" id="3049969"/>
    <lineage>
        <taxon>Viruses</taxon>
        <taxon>Varidnaviria</taxon>
        <taxon>Bamfordvirae</taxon>
        <taxon>Nucleocytoviricota</taxon>
        <taxon>Pokkesviricetes</taxon>
        <taxon>Chitovirales</taxon>
        <taxon>Poxviridae</taxon>
        <taxon>Chordopoxvirinae</taxon>
        <taxon>Avipoxvirus</taxon>
    </lineage>
</organism>
<dbReference type="EMBL" id="OQ865377">
    <property type="protein sequence ID" value="WHV01734.1"/>
    <property type="molecule type" value="Genomic_DNA"/>
</dbReference>
<dbReference type="InterPro" id="IPR036770">
    <property type="entry name" value="Ankyrin_rpt-contain_sf"/>
</dbReference>
<evidence type="ECO:0000256" key="3">
    <source>
        <dbReference type="PROSITE-ProRule" id="PRU00023"/>
    </source>
</evidence>
<dbReference type="Pfam" id="PF12796">
    <property type="entry name" value="Ank_2"/>
    <property type="match status" value="2"/>
</dbReference>
<feature type="domain" description="PRANC" evidence="4">
    <location>
        <begin position="308"/>
        <end position="394"/>
    </location>
</feature>
<name>A0AAT9UQ52_9POXV</name>
<dbReference type="Gene3D" id="1.25.40.20">
    <property type="entry name" value="Ankyrin repeat-containing domain"/>
    <property type="match status" value="3"/>
</dbReference>
<keyword evidence="1" id="KW-0677">Repeat</keyword>
<dbReference type="InterPro" id="IPR002110">
    <property type="entry name" value="Ankyrin_rpt"/>
</dbReference>
<proteinExistence type="predicted"/>
<gene>
    <name evidence="5" type="ORF">APAPVX9-288</name>
</gene>
<dbReference type="Pfam" id="PF09372">
    <property type="entry name" value="PRANC"/>
    <property type="match status" value="1"/>
</dbReference>
<evidence type="ECO:0000256" key="1">
    <source>
        <dbReference type="ARBA" id="ARBA00022737"/>
    </source>
</evidence>
<feature type="repeat" description="ANK" evidence="3">
    <location>
        <begin position="197"/>
        <end position="229"/>
    </location>
</feature>
<dbReference type="InterPro" id="IPR018272">
    <property type="entry name" value="PRANC_domain"/>
</dbReference>
<evidence type="ECO:0000256" key="2">
    <source>
        <dbReference type="ARBA" id="ARBA00023043"/>
    </source>
</evidence>
<sequence>MFSISLYRAISHNNVELVKKLLDNGASPNSYIKGIYNPIIKAIKVKNKEIVKLLLVYGAQIDSKYYVNSIPPLVAAIVERSLEIITYLLDYGCDVNSSYYKNKHPIEYAVIYNNIDIVKKLLDHKSYVNVKDCYGRNMLHKYNTFYEMTKLLIDNGIDINNKDNYGSVPLHYAAKKSELPVIDLLISNTNINSLNNRNNTPLHYATFYNYPSVVMRLLFKGADITIKNDDGKTPLEYVCKPHIKMISNIKKIIEYAVMNNEVYPDIMQASGIESRRELINSESETKGYEDKCFEEIRLIKEFVISGTGVTLLDVCLSNRHINHRYSKLLTSLNYDRFVIYKNYISLCINEAISRELQIEDTIKLLDNIFAHSKTRTTWSMLPFSLRYRIAEIIHTT</sequence>
<dbReference type="SMART" id="SM00248">
    <property type="entry name" value="ANK"/>
    <property type="match status" value="7"/>
</dbReference>
<reference evidence="5" key="1">
    <citation type="submission" date="2023-04" db="EMBL/GenBank/DDBJ databases">
        <title>Genomic characterization of avipoxvirus isolates from Apapne (Himatione sanguinea).</title>
        <authorList>
            <person name="Butt S.L."/>
            <person name="Do Nascimento G.M."/>
        </authorList>
    </citation>
    <scope>NUCLEOTIDE SEQUENCE</scope>
    <source>
        <strain evidence="5">APAPVX9</strain>
    </source>
</reference>
<dbReference type="PANTHER" id="PTHR24198:SF165">
    <property type="entry name" value="ANKYRIN REPEAT-CONTAINING PROTEIN-RELATED"/>
    <property type="match status" value="1"/>
</dbReference>
<dbReference type="PROSITE" id="PS50088">
    <property type="entry name" value="ANK_REPEAT"/>
    <property type="match status" value="2"/>
</dbReference>
<accession>A0AAT9UQ52</accession>
<evidence type="ECO:0000313" key="5">
    <source>
        <dbReference type="EMBL" id="WHV01734.1"/>
    </source>
</evidence>